<evidence type="ECO:0000313" key="4">
    <source>
        <dbReference type="Proteomes" id="UP000727506"/>
    </source>
</evidence>
<accession>A0A943V267</accession>
<name>A0A943V267_9ACTN</name>
<organism evidence="3 4">
    <name type="scientific">Slackia piriformis</name>
    <dbReference type="NCBI Taxonomy" id="626934"/>
    <lineage>
        <taxon>Bacteria</taxon>
        <taxon>Bacillati</taxon>
        <taxon>Actinomycetota</taxon>
        <taxon>Coriobacteriia</taxon>
        <taxon>Eggerthellales</taxon>
        <taxon>Eggerthellaceae</taxon>
        <taxon>Slackia</taxon>
    </lineage>
</organism>
<dbReference type="EMBL" id="JAGZSV010000343">
    <property type="protein sequence ID" value="MBS6941841.1"/>
    <property type="molecule type" value="Genomic_DNA"/>
</dbReference>
<gene>
    <name evidence="3" type="ORF">KH142_10350</name>
</gene>
<dbReference type="Proteomes" id="UP000727506">
    <property type="component" value="Unassembled WGS sequence"/>
</dbReference>
<dbReference type="InterPro" id="IPR009164">
    <property type="entry name" value="FBPtase_class3"/>
</dbReference>
<dbReference type="Pfam" id="PF06874">
    <property type="entry name" value="FBPase_2"/>
    <property type="match status" value="1"/>
</dbReference>
<protein>
    <submittedName>
        <fullName evidence="3">Fructose-bisphosphatase class III</fullName>
        <ecNumber evidence="3">3.1.3.11</ecNumber>
    </submittedName>
</protein>
<sequence>MRAAVLNELDIHSSRSVIAWMKNRRLVADTDKGAQLKERIADLEQLLEAYRRGEIAEKE</sequence>
<proteinExistence type="predicted"/>
<dbReference type="GO" id="GO:0006094">
    <property type="term" value="P:gluconeogenesis"/>
    <property type="evidence" value="ECO:0007669"/>
    <property type="project" value="InterPro"/>
</dbReference>
<evidence type="ECO:0000313" key="3">
    <source>
        <dbReference type="EMBL" id="MBS6941841.1"/>
    </source>
</evidence>
<feature type="non-terminal residue" evidence="3">
    <location>
        <position position="1"/>
    </location>
</feature>
<dbReference type="EC" id="3.1.3.11" evidence="3"/>
<dbReference type="AlphaFoldDB" id="A0A943V267"/>
<evidence type="ECO:0000256" key="1">
    <source>
        <dbReference type="ARBA" id="ARBA00022801"/>
    </source>
</evidence>
<dbReference type="GO" id="GO:0042132">
    <property type="term" value="F:fructose 1,6-bisphosphate 1-phosphatase activity"/>
    <property type="evidence" value="ECO:0007669"/>
    <property type="project" value="UniProtKB-EC"/>
</dbReference>
<comment type="caution">
    <text evidence="3">The sequence shown here is derived from an EMBL/GenBank/DDBJ whole genome shotgun (WGS) entry which is preliminary data.</text>
</comment>
<reference evidence="3" key="1">
    <citation type="submission" date="2021-02" db="EMBL/GenBank/DDBJ databases">
        <title>Infant gut strain persistence is associated with maternal origin, phylogeny, and functional potential including surface adhesion and iron acquisition.</title>
        <authorList>
            <person name="Lou Y.C."/>
        </authorList>
    </citation>
    <scope>NUCLEOTIDE SEQUENCE</scope>
    <source>
        <strain evidence="3">L2_039_000G1_dasL2_039_000G1_concoct_11</strain>
    </source>
</reference>
<evidence type="ECO:0000256" key="2">
    <source>
        <dbReference type="ARBA" id="ARBA00023211"/>
    </source>
</evidence>
<keyword evidence="1 3" id="KW-0378">Hydrolase</keyword>
<keyword evidence="2" id="KW-0464">Manganese</keyword>